<dbReference type="PANTHER" id="PTHR11695:SF645">
    <property type="entry name" value="RETICULON-4-INTERACTING PROTEIN 1, MITOCHONDRIAL-LIKE PROTEIN"/>
    <property type="match status" value="1"/>
</dbReference>
<dbReference type="SMART" id="SM00829">
    <property type="entry name" value="PKS_ER"/>
    <property type="match status" value="1"/>
</dbReference>
<dbReference type="Gene3D" id="3.40.50.720">
    <property type="entry name" value="NAD(P)-binding Rossmann-like Domain"/>
    <property type="match status" value="1"/>
</dbReference>
<dbReference type="SUPFAM" id="SSF50129">
    <property type="entry name" value="GroES-like"/>
    <property type="match status" value="1"/>
</dbReference>
<name>A0A7D5YS22_9NEOP</name>
<evidence type="ECO:0000313" key="3">
    <source>
        <dbReference type="EMBL" id="QLI62146.1"/>
    </source>
</evidence>
<evidence type="ECO:0000256" key="1">
    <source>
        <dbReference type="SAM" id="Phobius"/>
    </source>
</evidence>
<dbReference type="PANTHER" id="PTHR11695">
    <property type="entry name" value="ALCOHOL DEHYDROGENASE RELATED"/>
    <property type="match status" value="1"/>
</dbReference>
<keyword evidence="1" id="KW-0812">Transmembrane</keyword>
<evidence type="ECO:0000259" key="2">
    <source>
        <dbReference type="SMART" id="SM00829"/>
    </source>
</evidence>
<sequence>MDEFKYRAGEKLGALHEAAVTAAGSSKSRVQDVFSQTIEAIRKLREAFQEVWHHELMTEGRARVSAWAHEAAQRIREGAPPLSPMVLYEELVALLKDRVWRRSVMIFAMGAVLGSAAGLAAGLRVAARAPTGPHARALHSHPDQTVMLVDDAITPGAGVGEVLIRVQAFSVCPIDRGVLRGHAATLRGLITRTHLTVGRGFAGVVLDVGPGVTNLELGDEVWGCVSEWAGGAAAELLTVRSTRVSKRPLSLSADSAASLPWGGTLALATLRDLRYTSDTSKGKRVAICGAGSGEGCALVQLLSSWRAHVTVLAPRKAVFILKDLGAQDYIEAEGTNSHSSYSWQAVEAHAARAGPWDCVVSCAGAGVPPGHPYNAAALLKATASRKSIVELRPRALISDRLPTPLTFVFAASFYTFRLLRWVTGFGSHTDWLEDPARLAGGLAQLTQLVESGQLVPVLDKVYLPQDFETALAHACSDDSIGTTVIRFP</sequence>
<dbReference type="Gene3D" id="3.90.180.10">
    <property type="entry name" value="Medium-chain alcohol dehydrogenases, catalytic domain"/>
    <property type="match status" value="1"/>
</dbReference>
<accession>A0A7D5YS22</accession>
<dbReference type="GO" id="GO:0005739">
    <property type="term" value="C:mitochondrion"/>
    <property type="evidence" value="ECO:0007669"/>
    <property type="project" value="TreeGrafter"/>
</dbReference>
<dbReference type="InterPro" id="IPR050700">
    <property type="entry name" value="YIM1/Zinc_Alcohol_DH_Fams"/>
</dbReference>
<dbReference type="EMBL" id="MT386862">
    <property type="protein sequence ID" value="QLI62146.1"/>
    <property type="molecule type" value="mRNA"/>
</dbReference>
<dbReference type="InterPro" id="IPR020843">
    <property type="entry name" value="ER"/>
</dbReference>
<organism evidence="3">
    <name type="scientific">Streltzoviella insularis</name>
    <dbReference type="NCBI Taxonomy" id="1206366"/>
    <lineage>
        <taxon>Eukaryota</taxon>
        <taxon>Metazoa</taxon>
        <taxon>Ecdysozoa</taxon>
        <taxon>Arthropoda</taxon>
        <taxon>Hexapoda</taxon>
        <taxon>Insecta</taxon>
        <taxon>Pterygota</taxon>
        <taxon>Neoptera</taxon>
        <taxon>Endopterygota</taxon>
        <taxon>Lepidoptera</taxon>
        <taxon>Glossata</taxon>
        <taxon>Ditrysia</taxon>
        <taxon>Cossoidea</taxon>
        <taxon>Cossidae</taxon>
        <taxon>Cossinae</taxon>
        <taxon>Streltzoviella</taxon>
    </lineage>
</organism>
<protein>
    <submittedName>
        <fullName evidence="3">Alcohol dehydrogenase 5</fullName>
    </submittedName>
</protein>
<keyword evidence="1" id="KW-1133">Transmembrane helix</keyword>
<dbReference type="InterPro" id="IPR011032">
    <property type="entry name" value="GroES-like_sf"/>
</dbReference>
<keyword evidence="1" id="KW-0472">Membrane</keyword>
<dbReference type="GO" id="GO:0016491">
    <property type="term" value="F:oxidoreductase activity"/>
    <property type="evidence" value="ECO:0007669"/>
    <property type="project" value="InterPro"/>
</dbReference>
<dbReference type="Pfam" id="PF08240">
    <property type="entry name" value="ADH_N"/>
    <property type="match status" value="1"/>
</dbReference>
<reference evidence="3" key="1">
    <citation type="journal article" date="2019" name="Sci. Rep.">
        <title>Antennal transcriptome analyses and olfactory protein identification in an important wood-boring moth pest, Streltzoviella insularis (Lepidoptera: Cossidae).</title>
        <authorList>
            <person name="Yang Y"/>
            <person name="Li W"/>
            <person name="Tao J Zong.S."/>
        </authorList>
    </citation>
    <scope>NUCLEOTIDE SEQUENCE</scope>
    <source>
        <tissue evidence="3">Antennae</tissue>
    </source>
</reference>
<feature type="domain" description="Enoyl reductase (ER)" evidence="2">
    <location>
        <begin position="140"/>
        <end position="485"/>
    </location>
</feature>
<dbReference type="InterPro" id="IPR013154">
    <property type="entry name" value="ADH-like_N"/>
</dbReference>
<dbReference type="AlphaFoldDB" id="A0A7D5YS22"/>
<proteinExistence type="evidence at transcript level"/>
<dbReference type="InterPro" id="IPR036291">
    <property type="entry name" value="NAD(P)-bd_dom_sf"/>
</dbReference>
<dbReference type="SUPFAM" id="SSF51735">
    <property type="entry name" value="NAD(P)-binding Rossmann-fold domains"/>
    <property type="match status" value="1"/>
</dbReference>
<feature type="transmembrane region" description="Helical" evidence="1">
    <location>
        <begin position="104"/>
        <end position="123"/>
    </location>
</feature>
<reference evidence="3" key="2">
    <citation type="submission" date="2020-04" db="EMBL/GenBank/DDBJ databases">
        <authorList>
            <person name="Yang Y."/>
        </authorList>
    </citation>
    <scope>NUCLEOTIDE SEQUENCE</scope>
    <source>
        <tissue evidence="3">Antennae</tissue>
    </source>
</reference>